<comment type="caution">
    <text evidence="1">The sequence shown here is derived from an EMBL/GenBank/DDBJ whole genome shotgun (WGS) entry which is preliminary data.</text>
</comment>
<organism evidence="1 2">
    <name type="scientific">Arthrobacter nitrophenolicus</name>
    <dbReference type="NCBI Taxonomy" id="683150"/>
    <lineage>
        <taxon>Bacteria</taxon>
        <taxon>Bacillati</taxon>
        <taxon>Actinomycetota</taxon>
        <taxon>Actinomycetes</taxon>
        <taxon>Micrococcales</taxon>
        <taxon>Micrococcaceae</taxon>
        <taxon>Arthrobacter</taxon>
    </lineage>
</organism>
<proteinExistence type="predicted"/>
<protein>
    <submittedName>
        <fullName evidence="1">Uncharacterized protein</fullName>
    </submittedName>
</protein>
<gene>
    <name evidence="1" type="ORF">ABIC98_002834</name>
</gene>
<keyword evidence="2" id="KW-1185">Reference proteome</keyword>
<accession>A0ACC6THJ8</accession>
<sequence>MEHREHGPVRARRIKAVPPPATADPTWDRLEDQITWYDGRSGDNQRRYKWLKLLELAVAAALPVVAGIGSPALATGTLAAVIVVLEGAQHLYQFQERWITYRSTAEALKHERYLYLAKAGPYLGADRHRQLAERIEGLISQEHAKWTTSQQQAPGRSEGG</sequence>
<evidence type="ECO:0000313" key="1">
    <source>
        <dbReference type="EMBL" id="MET3773174.1"/>
    </source>
</evidence>
<dbReference type="EMBL" id="JBEPNJ010000012">
    <property type="protein sequence ID" value="MET3773174.1"/>
    <property type="molecule type" value="Genomic_DNA"/>
</dbReference>
<reference evidence="1" key="1">
    <citation type="submission" date="2024-06" db="EMBL/GenBank/DDBJ databases">
        <title>Genomic Encyclopedia of Type Strains, Phase IV (KMG-IV): sequencing the most valuable type-strain genomes for metagenomic binning, comparative biology and taxonomic classification.</title>
        <authorList>
            <person name="Goeker M."/>
        </authorList>
    </citation>
    <scope>NUCLEOTIDE SEQUENCE</scope>
    <source>
        <strain evidence="1">SJCon</strain>
    </source>
</reference>
<dbReference type="Proteomes" id="UP001549207">
    <property type="component" value="Unassembled WGS sequence"/>
</dbReference>
<evidence type="ECO:0000313" key="2">
    <source>
        <dbReference type="Proteomes" id="UP001549207"/>
    </source>
</evidence>
<name>A0ACC6THJ8_9MICC</name>